<evidence type="ECO:0000313" key="3">
    <source>
        <dbReference type="Proteomes" id="UP000663831"/>
    </source>
</evidence>
<dbReference type="InterPro" id="IPR011333">
    <property type="entry name" value="SKP1/BTB/POZ_sf"/>
</dbReference>
<organism evidence="2 3">
    <name type="scientific">Rhizoctonia solani</name>
    <dbReference type="NCBI Taxonomy" id="456999"/>
    <lineage>
        <taxon>Eukaryota</taxon>
        <taxon>Fungi</taxon>
        <taxon>Dikarya</taxon>
        <taxon>Basidiomycota</taxon>
        <taxon>Agaricomycotina</taxon>
        <taxon>Agaricomycetes</taxon>
        <taxon>Cantharellales</taxon>
        <taxon>Ceratobasidiaceae</taxon>
        <taxon>Rhizoctonia</taxon>
    </lineage>
</organism>
<evidence type="ECO:0000313" key="2">
    <source>
        <dbReference type="EMBL" id="CAE6500709.1"/>
    </source>
</evidence>
<accession>A0A8H3HCG3</accession>
<dbReference type="EMBL" id="CAJMWV010004530">
    <property type="protein sequence ID" value="CAE6500709.1"/>
    <property type="molecule type" value="Genomic_DNA"/>
</dbReference>
<feature type="region of interest" description="Disordered" evidence="1">
    <location>
        <begin position="1"/>
        <end position="28"/>
    </location>
</feature>
<sequence length="252" mass="28497">MSTVDDRDDPTVCHLTDQPELSSEETSAGRVTKCTISDTPCIIDMGHSDVSLQVNNTIFKTHKHILCKFTRLEIMLQNIEQPTGSNPSITLHQDGRCVEDITNTFKVLYATVIDGPFHFEPTILVSALRISTAYGFPNLRDYAIRELEKASLSAIQRIQIAREFGLTSWEAPACSELSKREAALTQEEVHILGFSAFAMIIQAREEEILKRGMLRGKQELKEEIKLGQEKIKRKREEERAKKLAQLRAKLKA</sequence>
<evidence type="ECO:0008006" key="4">
    <source>
        <dbReference type="Google" id="ProtNLM"/>
    </source>
</evidence>
<dbReference type="AlphaFoldDB" id="A0A8H3HCG3"/>
<reference evidence="2" key="1">
    <citation type="submission" date="2021-01" db="EMBL/GenBank/DDBJ databases">
        <authorList>
            <person name="Kaushik A."/>
        </authorList>
    </citation>
    <scope>NUCLEOTIDE SEQUENCE</scope>
    <source>
        <strain evidence="2">AG3-1AP</strain>
    </source>
</reference>
<protein>
    <recommendedName>
        <fullName evidence="4">BTB domain-containing protein</fullName>
    </recommendedName>
</protein>
<name>A0A8H3HCG3_9AGAM</name>
<gene>
    <name evidence="2" type="ORF">RDB_LOCUS118621</name>
</gene>
<evidence type="ECO:0000256" key="1">
    <source>
        <dbReference type="SAM" id="MobiDB-lite"/>
    </source>
</evidence>
<dbReference type="OrthoDB" id="2593747at2759"/>
<comment type="caution">
    <text evidence="2">The sequence shown here is derived from an EMBL/GenBank/DDBJ whole genome shotgun (WGS) entry which is preliminary data.</text>
</comment>
<proteinExistence type="predicted"/>
<dbReference type="Proteomes" id="UP000663831">
    <property type="component" value="Unassembled WGS sequence"/>
</dbReference>
<dbReference type="Gene3D" id="3.30.710.10">
    <property type="entry name" value="Potassium Channel Kv1.1, Chain A"/>
    <property type="match status" value="1"/>
</dbReference>